<sequence>MLTKVVLHLDRVDVVTTADVHLGAPPGQVKITTSVKESKIAGEQPTVGIDRIGGEFWFLPITAHHRPATQTHCSNFGVARISLSNDSAATILETQFHFDTITRCSNGVANDIVRIIKRGAGRNTCFSARVTNNHRRIEAVAHGIDHFRRNTRCARRNDSQ</sequence>
<reference evidence="1" key="1">
    <citation type="submission" date="2020-05" db="EMBL/GenBank/DDBJ databases">
        <authorList>
            <person name="Chiriac C."/>
            <person name="Salcher M."/>
            <person name="Ghai R."/>
            <person name="Kavagutti S V."/>
        </authorList>
    </citation>
    <scope>NUCLEOTIDE SEQUENCE</scope>
</reference>
<protein>
    <submittedName>
        <fullName evidence="1">Unannotated protein</fullName>
    </submittedName>
</protein>
<dbReference type="AlphaFoldDB" id="A0A6J6DC18"/>
<gene>
    <name evidence="1" type="ORF">UFOPK1603_00604</name>
</gene>
<dbReference type="EMBL" id="CAEZTG010000042">
    <property type="protein sequence ID" value="CAB4561550.1"/>
    <property type="molecule type" value="Genomic_DNA"/>
</dbReference>
<accession>A0A6J6DC18</accession>
<organism evidence="1">
    <name type="scientific">freshwater metagenome</name>
    <dbReference type="NCBI Taxonomy" id="449393"/>
    <lineage>
        <taxon>unclassified sequences</taxon>
        <taxon>metagenomes</taxon>
        <taxon>ecological metagenomes</taxon>
    </lineage>
</organism>
<name>A0A6J6DC18_9ZZZZ</name>
<proteinExistence type="predicted"/>
<evidence type="ECO:0000313" key="1">
    <source>
        <dbReference type="EMBL" id="CAB4561550.1"/>
    </source>
</evidence>